<proteinExistence type="inferred from homology"/>
<feature type="region of interest" description="Disordered" evidence="2">
    <location>
        <begin position="423"/>
        <end position="462"/>
    </location>
</feature>
<name>A0ABY7JVG2_9ACTN</name>
<keyword evidence="3" id="KW-0812">Transmembrane</keyword>
<evidence type="ECO:0000256" key="3">
    <source>
        <dbReference type="SAM" id="Phobius"/>
    </source>
</evidence>
<dbReference type="EMBL" id="CP097463">
    <property type="protein sequence ID" value="WAX55169.1"/>
    <property type="molecule type" value="Genomic_DNA"/>
</dbReference>
<dbReference type="NCBIfam" id="TIGR00350">
    <property type="entry name" value="lytR_cpsA_psr"/>
    <property type="match status" value="1"/>
</dbReference>
<dbReference type="InterPro" id="IPR050922">
    <property type="entry name" value="LytR/CpsA/Psr_CW_biosynth"/>
</dbReference>
<dbReference type="RefSeq" id="WP_269441672.1">
    <property type="nucleotide sequence ID" value="NZ_CP097463.1"/>
</dbReference>
<keyword evidence="3" id="KW-1133">Transmembrane helix</keyword>
<evidence type="ECO:0000259" key="4">
    <source>
        <dbReference type="Pfam" id="PF03816"/>
    </source>
</evidence>
<feature type="region of interest" description="Disordered" evidence="2">
    <location>
        <begin position="1"/>
        <end position="20"/>
    </location>
</feature>
<reference evidence="5" key="1">
    <citation type="submission" date="2022-05" db="EMBL/GenBank/DDBJ databases">
        <title>Jatrophihabitans sp. SB3-54 whole genome sequence.</title>
        <authorList>
            <person name="Suh M.K."/>
            <person name="Eom M.K."/>
            <person name="Kim J.S."/>
            <person name="Kim H.S."/>
            <person name="Do H.E."/>
            <person name="Shin Y.K."/>
            <person name="Lee J.-S."/>
        </authorList>
    </citation>
    <scope>NUCLEOTIDE SEQUENCE</scope>
    <source>
        <strain evidence="5">SB3-54</strain>
    </source>
</reference>
<evidence type="ECO:0000313" key="5">
    <source>
        <dbReference type="EMBL" id="WAX55169.1"/>
    </source>
</evidence>
<evidence type="ECO:0000256" key="2">
    <source>
        <dbReference type="SAM" id="MobiDB-lite"/>
    </source>
</evidence>
<dbReference type="Pfam" id="PF03816">
    <property type="entry name" value="LytR_cpsA_psr"/>
    <property type="match status" value="1"/>
</dbReference>
<dbReference type="InterPro" id="IPR004474">
    <property type="entry name" value="LytR_CpsA_psr"/>
</dbReference>
<dbReference type="Gene3D" id="3.40.630.190">
    <property type="entry name" value="LCP protein"/>
    <property type="match status" value="1"/>
</dbReference>
<keyword evidence="3" id="KW-0472">Membrane</keyword>
<protein>
    <submittedName>
        <fullName evidence="5">LCP family protein</fullName>
    </submittedName>
</protein>
<keyword evidence="6" id="KW-1185">Reference proteome</keyword>
<dbReference type="Proteomes" id="UP001164693">
    <property type="component" value="Chromosome"/>
</dbReference>
<gene>
    <name evidence="5" type="ORF">M6B22_11420</name>
</gene>
<dbReference type="PANTHER" id="PTHR33392">
    <property type="entry name" value="POLYISOPRENYL-TEICHOIC ACID--PEPTIDOGLYCAN TEICHOIC ACID TRANSFERASE TAGU"/>
    <property type="match status" value="1"/>
</dbReference>
<sequence length="462" mass="49497">MSGTDDTTPTGSWLDQPPLDPYAAEEFTAPITRVQADGYDESPTAVIPLIPAVAAGLSPDQDRLLERLRTRNAGSSAGRRRRKGRRVAVRAVTSAVAFTLVLILTGFGIAGYLYEKYNHQLHRVTVLQRHDPNIREAARQLNAENFLVIGSDSRAGLGRKYGLASGARSDTTMIVHISPDHRRATVISIPRDSWVQIPACRAADGSTVAAHSDMFNSAFTVGGPACTIATVQKLTGIAVTHFVEIDFSGFKSMVNAIGTVTVCSPQAVYDHGSGLRLRAGNNKLNGSQALAYVRARESLGDGSDLGRIKRQQMFLGAVLRQAMSGSMLTNPTRLTSFLDAATRAITIDKDTSFADLRNLASSLHGLDPKRVTFYTAPIADRNYSPPGTSMTGRVLLDGTQGRALYDSVIRDKKPVWVRDENGTTTVVGQPDASGRPTAPATRAGDPAVPKPNLNAGQKTCSL</sequence>
<dbReference type="PANTHER" id="PTHR33392:SF6">
    <property type="entry name" value="POLYISOPRENYL-TEICHOIC ACID--PEPTIDOGLYCAN TEICHOIC ACID TRANSFERASE TAGU"/>
    <property type="match status" value="1"/>
</dbReference>
<comment type="similarity">
    <text evidence="1">Belongs to the LytR/CpsA/Psr (LCP) family.</text>
</comment>
<feature type="compositionally biased region" description="Polar residues" evidence="2">
    <location>
        <begin position="1"/>
        <end position="13"/>
    </location>
</feature>
<feature type="domain" description="Cell envelope-related transcriptional attenuator" evidence="4">
    <location>
        <begin position="168"/>
        <end position="322"/>
    </location>
</feature>
<evidence type="ECO:0000313" key="6">
    <source>
        <dbReference type="Proteomes" id="UP001164693"/>
    </source>
</evidence>
<feature type="transmembrane region" description="Helical" evidence="3">
    <location>
        <begin position="87"/>
        <end position="114"/>
    </location>
</feature>
<evidence type="ECO:0000256" key="1">
    <source>
        <dbReference type="ARBA" id="ARBA00006068"/>
    </source>
</evidence>
<accession>A0ABY7JVG2</accession>
<organism evidence="5 6">
    <name type="scientific">Jatrophihabitans cynanchi</name>
    <dbReference type="NCBI Taxonomy" id="2944128"/>
    <lineage>
        <taxon>Bacteria</taxon>
        <taxon>Bacillati</taxon>
        <taxon>Actinomycetota</taxon>
        <taxon>Actinomycetes</taxon>
        <taxon>Jatrophihabitantales</taxon>
        <taxon>Jatrophihabitantaceae</taxon>
        <taxon>Jatrophihabitans</taxon>
    </lineage>
</organism>